<feature type="transmembrane region" description="Helical" evidence="6">
    <location>
        <begin position="208"/>
        <end position="228"/>
    </location>
</feature>
<evidence type="ECO:0000256" key="5">
    <source>
        <dbReference type="ARBA" id="ARBA00023136"/>
    </source>
</evidence>
<evidence type="ECO:0000313" key="7">
    <source>
        <dbReference type="EMBL" id="EKU47557.1"/>
    </source>
</evidence>
<feature type="transmembrane region" description="Helical" evidence="6">
    <location>
        <begin position="101"/>
        <end position="120"/>
    </location>
</feature>
<accession>K9AYB5</accession>
<feature type="transmembrane region" description="Helical" evidence="6">
    <location>
        <begin position="376"/>
        <end position="398"/>
    </location>
</feature>
<dbReference type="PATRIC" id="fig|1229781.4.peg.1488"/>
<dbReference type="PANTHER" id="PTHR30569">
    <property type="entry name" value="CYTOSINE TRANSPORTER CODB"/>
    <property type="match status" value="1"/>
</dbReference>
<evidence type="ECO:0000313" key="8">
    <source>
        <dbReference type="Proteomes" id="UP000009879"/>
    </source>
</evidence>
<dbReference type="OrthoDB" id="3169878at2"/>
<feature type="transmembrane region" description="Helical" evidence="6">
    <location>
        <begin position="170"/>
        <end position="188"/>
    </location>
</feature>
<keyword evidence="3 6" id="KW-0812">Transmembrane</keyword>
<evidence type="ECO:0000256" key="2">
    <source>
        <dbReference type="ARBA" id="ARBA00008974"/>
    </source>
</evidence>
<organism evidence="7 8">
    <name type="scientific">Brevibacterium casei S18</name>
    <dbReference type="NCBI Taxonomy" id="1229781"/>
    <lineage>
        <taxon>Bacteria</taxon>
        <taxon>Bacillati</taxon>
        <taxon>Actinomycetota</taxon>
        <taxon>Actinomycetes</taxon>
        <taxon>Micrococcales</taxon>
        <taxon>Brevibacteriaceae</taxon>
        <taxon>Brevibacterium</taxon>
    </lineage>
</organism>
<keyword evidence="5 6" id="KW-0472">Membrane</keyword>
<dbReference type="InterPro" id="IPR030191">
    <property type="entry name" value="CodB"/>
</dbReference>
<dbReference type="AlphaFoldDB" id="K9AYB5"/>
<comment type="similarity">
    <text evidence="2">Belongs to the purine-cytosine permease (2.A.39) family.</text>
</comment>
<evidence type="ECO:0000256" key="4">
    <source>
        <dbReference type="ARBA" id="ARBA00022989"/>
    </source>
</evidence>
<dbReference type="Gene3D" id="1.10.4160.10">
    <property type="entry name" value="Hydantoin permease"/>
    <property type="match status" value="1"/>
</dbReference>
<feature type="transmembrane region" description="Helical" evidence="6">
    <location>
        <begin position="269"/>
        <end position="291"/>
    </location>
</feature>
<name>K9AYB5_9MICO</name>
<feature type="transmembrane region" description="Helical" evidence="6">
    <location>
        <begin position="31"/>
        <end position="53"/>
    </location>
</feature>
<dbReference type="eggNOG" id="COG1457">
    <property type="taxonomic scope" value="Bacteria"/>
</dbReference>
<feature type="transmembrane region" description="Helical" evidence="6">
    <location>
        <begin position="59"/>
        <end position="80"/>
    </location>
</feature>
<evidence type="ECO:0000256" key="6">
    <source>
        <dbReference type="SAM" id="Phobius"/>
    </source>
</evidence>
<dbReference type="RefSeq" id="WP_009377346.1">
    <property type="nucleotide sequence ID" value="NZ_AMSP01000005.1"/>
</dbReference>
<gene>
    <name evidence="7" type="ORF">C272_07427</name>
</gene>
<dbReference type="PANTHER" id="PTHR30569:SF0">
    <property type="entry name" value="CYTOSINE PERMEASE"/>
    <property type="match status" value="1"/>
</dbReference>
<feature type="transmembrane region" description="Helical" evidence="6">
    <location>
        <begin position="404"/>
        <end position="421"/>
    </location>
</feature>
<evidence type="ECO:0000256" key="3">
    <source>
        <dbReference type="ARBA" id="ARBA00022692"/>
    </source>
</evidence>
<feature type="transmembrane region" description="Helical" evidence="6">
    <location>
        <begin position="140"/>
        <end position="163"/>
    </location>
</feature>
<comment type="subcellular location">
    <subcellularLocation>
        <location evidence="1">Membrane</location>
        <topology evidence="1">Multi-pass membrane protein</topology>
    </subcellularLocation>
</comment>
<keyword evidence="8" id="KW-1185">Reference proteome</keyword>
<proteinExistence type="inferred from homology"/>
<dbReference type="InterPro" id="IPR001248">
    <property type="entry name" value="Pur-cyt_permease"/>
</dbReference>
<reference evidence="7 8" key="1">
    <citation type="submission" date="2012-09" db="EMBL/GenBank/DDBJ databases">
        <title>Genome Sequence of Brevibacterium casei S18.</title>
        <authorList>
            <person name="Sharma R."/>
            <person name="Singh A."/>
            <person name="Jangir P.K."/>
        </authorList>
    </citation>
    <scope>NUCLEOTIDE SEQUENCE [LARGE SCALE GENOMIC DNA]</scope>
    <source>
        <strain evidence="7 8">S18</strain>
    </source>
</reference>
<comment type="caution">
    <text evidence="7">The sequence shown here is derived from an EMBL/GenBank/DDBJ whole genome shotgun (WGS) entry which is preliminary data.</text>
</comment>
<feature type="transmembrane region" description="Helical" evidence="6">
    <location>
        <begin position="343"/>
        <end position="364"/>
    </location>
</feature>
<evidence type="ECO:0000256" key="1">
    <source>
        <dbReference type="ARBA" id="ARBA00004141"/>
    </source>
</evidence>
<sequence>MSSNKEHNGPLDDEAISAVPLDKRQHWMSPAIVFGGLEFTIPVLMVGGALAVAFNLETILLILVIALVIQWVGNTVNGYMGAKTGRASSVIARASFGTTQARVLIGTLIFVVSLGWWAIQTAVAGEAIAAMLGIDYETEWWKWAAITVVIGLIFAVPSVLGFTSMKWTDYLAMPAGLLLIVTGVYLAIDTSGIDGLFVWEGDGSMTVIGGITLVIGVNVSQWLIAADYTRYAKPRLSDNIKIPLGIVAVGFPLFVVGAVMAISVGEADIVQVMVGLGFAFWGFITLWLATWTSQLVNNYTMGLALANMLNINSAKGRSWLTLGGTIIALVIALAGFLDYFTSFLISSSLLYTAVAGVMFSDFFFVRKQSFDNNRGWNWVATISALVGLVFGAFTQYVWPMGIPPVQTLIISGIVYLIASRIKARYAPCMFCAPETFRRSDTATPARRPDTV</sequence>
<dbReference type="GO" id="GO:0005886">
    <property type="term" value="C:plasma membrane"/>
    <property type="evidence" value="ECO:0007669"/>
    <property type="project" value="TreeGrafter"/>
</dbReference>
<dbReference type="EMBL" id="AMSP01000005">
    <property type="protein sequence ID" value="EKU47557.1"/>
    <property type="molecule type" value="Genomic_DNA"/>
</dbReference>
<dbReference type="Pfam" id="PF02133">
    <property type="entry name" value="Transp_cyt_pur"/>
    <property type="match status" value="1"/>
</dbReference>
<feature type="transmembrane region" description="Helical" evidence="6">
    <location>
        <begin position="240"/>
        <end position="263"/>
    </location>
</feature>
<feature type="transmembrane region" description="Helical" evidence="6">
    <location>
        <begin position="318"/>
        <end position="337"/>
    </location>
</feature>
<dbReference type="Proteomes" id="UP000009879">
    <property type="component" value="Unassembled WGS sequence"/>
</dbReference>
<keyword evidence="4 6" id="KW-1133">Transmembrane helix</keyword>
<protein>
    <submittedName>
        <fullName evidence="7">Cytosine/purines uracil thiamine allantoin permease</fullName>
    </submittedName>
</protein>
<dbReference type="GO" id="GO:0015209">
    <property type="term" value="F:cytosine transmembrane transporter activity"/>
    <property type="evidence" value="ECO:0007669"/>
    <property type="project" value="InterPro"/>
</dbReference>